<dbReference type="GO" id="GO:0070475">
    <property type="term" value="P:rRNA base methylation"/>
    <property type="evidence" value="ECO:0007669"/>
    <property type="project" value="UniProtKB-UniRule"/>
</dbReference>
<evidence type="ECO:0000313" key="16">
    <source>
        <dbReference type="EMBL" id="SHK58075.1"/>
    </source>
</evidence>
<evidence type="ECO:0000259" key="15">
    <source>
        <dbReference type="PROSITE" id="PS51918"/>
    </source>
</evidence>
<dbReference type="PANTHER" id="PTHR30544">
    <property type="entry name" value="23S RRNA METHYLTRANSFERASE"/>
    <property type="match status" value="1"/>
</dbReference>
<dbReference type="PROSITE" id="PS51918">
    <property type="entry name" value="RADICAL_SAM"/>
    <property type="match status" value="1"/>
</dbReference>
<dbReference type="PIRSF" id="PIRSF006004">
    <property type="entry name" value="CHP00048"/>
    <property type="match status" value="1"/>
</dbReference>
<dbReference type="InterPro" id="IPR058240">
    <property type="entry name" value="rSAM_sf"/>
</dbReference>
<comment type="function">
    <text evidence="14">Specifically methylates position 2 of adenine 2503 in 23S rRNA and position 2 of adenine 37 in tRNAs.</text>
</comment>
<comment type="cofactor">
    <cofactor evidence="14">
        <name>[4Fe-4S] cluster</name>
        <dbReference type="ChEBI" id="CHEBI:49883"/>
    </cofactor>
    <text evidence="14">Binds 1 [4Fe-4S] cluster. The cluster is coordinated with 3 cysteines and an exchangeable S-adenosyl-L-methionine.</text>
</comment>
<feature type="binding site" evidence="14">
    <location>
        <position position="113"/>
    </location>
    <ligand>
        <name>[4Fe-4S] cluster</name>
        <dbReference type="ChEBI" id="CHEBI:49883"/>
        <note>4Fe-4S-S-AdoMet</note>
    </ligand>
</feature>
<accession>A0A1M6TM55</accession>
<dbReference type="Pfam" id="PF04055">
    <property type="entry name" value="Radical_SAM"/>
    <property type="match status" value="1"/>
</dbReference>
<dbReference type="InterPro" id="IPR007197">
    <property type="entry name" value="rSAM"/>
</dbReference>
<dbReference type="EMBL" id="LT670846">
    <property type="protein sequence ID" value="SHK58075.1"/>
    <property type="molecule type" value="Genomic_DNA"/>
</dbReference>
<keyword evidence="17" id="KW-1185">Reference proteome</keyword>
<evidence type="ECO:0000256" key="14">
    <source>
        <dbReference type="HAMAP-Rule" id="MF_01849"/>
    </source>
</evidence>
<dbReference type="InterPro" id="IPR004383">
    <property type="entry name" value="rRNA_lsu_MTrfase_RlmN/Cfr"/>
</dbReference>
<dbReference type="RefSeq" id="WP_079654596.1">
    <property type="nucleotide sequence ID" value="NZ_LT670846.1"/>
</dbReference>
<dbReference type="Gene3D" id="3.20.20.70">
    <property type="entry name" value="Aldolase class I"/>
    <property type="match status" value="1"/>
</dbReference>
<evidence type="ECO:0000256" key="13">
    <source>
        <dbReference type="ARBA" id="ARBA00023157"/>
    </source>
</evidence>
<sequence length="357" mass="41401">MKSLLSFTLEELKDEVKALGWEEYRASQILNWLYKKFETDFDRMTNLSKEHRQKLKELYTVHTLTMVGKVPASDSTKYLFKTHDGHIIETVLIRERDHLTLCVSSQVGCAVGCTFCATALDGLKRNLTTEEIVDQFLQVQRDIPERIRNVVFMGMGEPLANYENVRKAVSILVSPWGVDLSKRRVSISTSGLIAQLRRMAQDPLMRELNLAVSINATTQSQREILMPITKTNTLEELFNTLKEFPYPPDRRIMLEYVLIEGVNDTKEDAIRLANLIGRHKKKFKVNLIPYNPDPILPYRRPTMDRVYTFQKVLWDKGISAFIRISKGIEVFGACGQLRIRRHHEDRRLLDYLSFHVK</sequence>
<feature type="binding site" evidence="14">
    <location>
        <position position="109"/>
    </location>
    <ligand>
        <name>[4Fe-4S] cluster</name>
        <dbReference type="ChEBI" id="CHEBI:49883"/>
        <note>4Fe-4S-S-AdoMet</note>
    </ligand>
</feature>
<keyword evidence="11 14" id="KW-0408">Iron</keyword>
<keyword evidence="4 14" id="KW-0963">Cytoplasm</keyword>
<dbReference type="GO" id="GO:0051539">
    <property type="term" value="F:4 iron, 4 sulfur cluster binding"/>
    <property type="evidence" value="ECO:0007669"/>
    <property type="project" value="UniProtKB-UniRule"/>
</dbReference>
<keyword evidence="8 14" id="KW-0949">S-adenosyl-L-methionine</keyword>
<comment type="catalytic activity">
    <reaction evidence="14">
        <text>adenosine(2503) in 23S rRNA + 2 reduced [2Fe-2S]-[ferredoxin] + 2 S-adenosyl-L-methionine = 2-methyladenosine(2503) in 23S rRNA + 5'-deoxyadenosine + L-methionine + 2 oxidized [2Fe-2S]-[ferredoxin] + S-adenosyl-L-homocysteine</text>
        <dbReference type="Rhea" id="RHEA:42916"/>
        <dbReference type="Rhea" id="RHEA-COMP:10000"/>
        <dbReference type="Rhea" id="RHEA-COMP:10001"/>
        <dbReference type="Rhea" id="RHEA-COMP:10152"/>
        <dbReference type="Rhea" id="RHEA-COMP:10282"/>
        <dbReference type="ChEBI" id="CHEBI:17319"/>
        <dbReference type="ChEBI" id="CHEBI:33737"/>
        <dbReference type="ChEBI" id="CHEBI:33738"/>
        <dbReference type="ChEBI" id="CHEBI:57844"/>
        <dbReference type="ChEBI" id="CHEBI:57856"/>
        <dbReference type="ChEBI" id="CHEBI:59789"/>
        <dbReference type="ChEBI" id="CHEBI:74411"/>
        <dbReference type="ChEBI" id="CHEBI:74497"/>
        <dbReference type="EC" id="2.1.1.192"/>
    </reaction>
</comment>
<dbReference type="Pfam" id="PF21016">
    <property type="entry name" value="RlmN_N"/>
    <property type="match status" value="1"/>
</dbReference>
<dbReference type="PANTHER" id="PTHR30544:SF5">
    <property type="entry name" value="RADICAL SAM CORE DOMAIN-CONTAINING PROTEIN"/>
    <property type="match status" value="1"/>
</dbReference>
<comment type="miscellaneous">
    <text evidence="14">Reaction proceeds by a ping-pong mechanism involving intermediate methylation of a conserved cysteine residue.</text>
</comment>
<evidence type="ECO:0000256" key="7">
    <source>
        <dbReference type="ARBA" id="ARBA00022679"/>
    </source>
</evidence>
<dbReference type="GO" id="GO:0046872">
    <property type="term" value="F:metal ion binding"/>
    <property type="evidence" value="ECO:0007669"/>
    <property type="project" value="UniProtKB-KW"/>
</dbReference>
<name>A0A1M6TM55_9AQUI</name>
<dbReference type="InterPro" id="IPR040072">
    <property type="entry name" value="Methyltransferase_A"/>
</dbReference>
<dbReference type="InterPro" id="IPR013785">
    <property type="entry name" value="Aldolase_TIM"/>
</dbReference>
<evidence type="ECO:0000256" key="3">
    <source>
        <dbReference type="ARBA" id="ARBA00022485"/>
    </source>
</evidence>
<keyword evidence="5 14" id="KW-0698">rRNA processing</keyword>
<dbReference type="InterPro" id="IPR027492">
    <property type="entry name" value="RNA_MTrfase_RlmN"/>
</dbReference>
<dbReference type="OrthoDB" id="9793973at2"/>
<keyword evidence="12 14" id="KW-0411">Iron-sulfur</keyword>
<dbReference type="Gene3D" id="1.10.150.530">
    <property type="match status" value="1"/>
</dbReference>
<dbReference type="GO" id="GO:0000049">
    <property type="term" value="F:tRNA binding"/>
    <property type="evidence" value="ECO:0007669"/>
    <property type="project" value="UniProtKB-UniRule"/>
</dbReference>
<dbReference type="GO" id="GO:0070040">
    <property type="term" value="F:rRNA (adenine(2503)-C2-)-methyltransferase activity"/>
    <property type="evidence" value="ECO:0007669"/>
    <property type="project" value="UniProtKB-UniRule"/>
</dbReference>
<dbReference type="Proteomes" id="UP000189810">
    <property type="component" value="Chromosome I"/>
</dbReference>
<evidence type="ECO:0000313" key="17">
    <source>
        <dbReference type="Proteomes" id="UP000189810"/>
    </source>
</evidence>
<evidence type="ECO:0000256" key="4">
    <source>
        <dbReference type="ARBA" id="ARBA00022490"/>
    </source>
</evidence>
<comment type="caution">
    <text evidence="14">Lacks conserved residue(s) required for the propagation of feature annotation.</text>
</comment>
<evidence type="ECO:0000256" key="10">
    <source>
        <dbReference type="ARBA" id="ARBA00022723"/>
    </source>
</evidence>
<feature type="binding site" evidence="14">
    <location>
        <position position="188"/>
    </location>
    <ligand>
        <name>S-adenosyl-L-methionine</name>
        <dbReference type="ChEBI" id="CHEBI:59789"/>
    </ligand>
</feature>
<evidence type="ECO:0000256" key="12">
    <source>
        <dbReference type="ARBA" id="ARBA00023014"/>
    </source>
</evidence>
<dbReference type="AlphaFoldDB" id="A0A1M6TM55"/>
<dbReference type="SFLD" id="SFLDS00029">
    <property type="entry name" value="Radical_SAM"/>
    <property type="match status" value="1"/>
</dbReference>
<evidence type="ECO:0000256" key="1">
    <source>
        <dbReference type="ARBA" id="ARBA00004496"/>
    </source>
</evidence>
<evidence type="ECO:0000256" key="11">
    <source>
        <dbReference type="ARBA" id="ARBA00023004"/>
    </source>
</evidence>
<dbReference type="SFLD" id="SFLDG01062">
    <property type="entry name" value="methyltransferase_(Class_A)"/>
    <property type="match status" value="1"/>
</dbReference>
<dbReference type="NCBIfam" id="TIGR00048">
    <property type="entry name" value="rRNA_mod_RlmN"/>
    <property type="match status" value="1"/>
</dbReference>
<keyword evidence="6 14" id="KW-0489">Methyltransferase</keyword>
<dbReference type="GO" id="GO:0030488">
    <property type="term" value="P:tRNA methylation"/>
    <property type="evidence" value="ECO:0007669"/>
    <property type="project" value="UniProtKB-UniRule"/>
</dbReference>
<keyword evidence="10 14" id="KW-0479">Metal-binding</keyword>
<keyword evidence="7 14" id="KW-0808">Transferase</keyword>
<feature type="active site" description="S-methylcysteine intermediate" evidence="14">
    <location>
        <position position="334"/>
    </location>
</feature>
<gene>
    <name evidence="14" type="primary">rlmN</name>
    <name evidence="16" type="ORF">SAMN05444391_1522</name>
</gene>
<dbReference type="GO" id="GO:0002935">
    <property type="term" value="F:tRNA (adenine(37)-C2)-methyltransferase activity"/>
    <property type="evidence" value="ECO:0007669"/>
    <property type="project" value="UniProtKB-UniRule"/>
</dbReference>
<dbReference type="HAMAP" id="MF_01849">
    <property type="entry name" value="RNA_methyltr_RlmN"/>
    <property type="match status" value="1"/>
</dbReference>
<feature type="active site" description="Proton acceptor" evidence="14">
    <location>
        <position position="89"/>
    </location>
</feature>
<keyword evidence="3 14" id="KW-0004">4Fe-4S</keyword>
<dbReference type="STRING" id="381751.SAMN05444391_1522"/>
<evidence type="ECO:0000256" key="2">
    <source>
        <dbReference type="ARBA" id="ARBA00007544"/>
    </source>
</evidence>
<organism evidence="16 17">
    <name type="scientific">Thermocrinis minervae</name>
    <dbReference type="NCBI Taxonomy" id="381751"/>
    <lineage>
        <taxon>Bacteria</taxon>
        <taxon>Pseudomonadati</taxon>
        <taxon>Aquificota</taxon>
        <taxon>Aquificia</taxon>
        <taxon>Aquificales</taxon>
        <taxon>Aquificaceae</taxon>
        <taxon>Thermocrinis</taxon>
    </lineage>
</organism>
<dbReference type="EC" id="2.1.1.192" evidence="14"/>
<dbReference type="SUPFAM" id="SSF102114">
    <property type="entry name" value="Radical SAM enzymes"/>
    <property type="match status" value="1"/>
</dbReference>
<evidence type="ECO:0000256" key="6">
    <source>
        <dbReference type="ARBA" id="ARBA00022603"/>
    </source>
</evidence>
<reference evidence="16 17" key="1">
    <citation type="submission" date="2016-11" db="EMBL/GenBank/DDBJ databases">
        <authorList>
            <person name="Jaros S."/>
            <person name="Januszkiewicz K."/>
            <person name="Wedrychowicz H."/>
        </authorList>
    </citation>
    <scope>NUCLEOTIDE SEQUENCE [LARGE SCALE GENOMIC DNA]</scope>
    <source>
        <strain evidence="16 17">DSM 19557</strain>
    </source>
</reference>
<feature type="binding site" evidence="14">
    <location>
        <position position="116"/>
    </location>
    <ligand>
        <name>[4Fe-4S] cluster</name>
        <dbReference type="ChEBI" id="CHEBI:49883"/>
        <note>4Fe-4S-S-AdoMet</note>
    </ligand>
</feature>
<keyword evidence="9 14" id="KW-0819">tRNA processing</keyword>
<proteinExistence type="inferred from homology"/>
<comment type="catalytic activity">
    <reaction evidence="14">
        <text>adenosine(37) in tRNA + 2 reduced [2Fe-2S]-[ferredoxin] + 2 S-adenosyl-L-methionine = 2-methyladenosine(37) in tRNA + 5'-deoxyadenosine + L-methionine + 2 oxidized [2Fe-2S]-[ferredoxin] + S-adenosyl-L-homocysteine</text>
        <dbReference type="Rhea" id="RHEA:43332"/>
        <dbReference type="Rhea" id="RHEA-COMP:10000"/>
        <dbReference type="Rhea" id="RHEA-COMP:10001"/>
        <dbReference type="Rhea" id="RHEA-COMP:10162"/>
        <dbReference type="Rhea" id="RHEA-COMP:10485"/>
        <dbReference type="ChEBI" id="CHEBI:17319"/>
        <dbReference type="ChEBI" id="CHEBI:33737"/>
        <dbReference type="ChEBI" id="CHEBI:33738"/>
        <dbReference type="ChEBI" id="CHEBI:57844"/>
        <dbReference type="ChEBI" id="CHEBI:57856"/>
        <dbReference type="ChEBI" id="CHEBI:59789"/>
        <dbReference type="ChEBI" id="CHEBI:74411"/>
        <dbReference type="ChEBI" id="CHEBI:74497"/>
        <dbReference type="EC" id="2.1.1.192"/>
    </reaction>
</comment>
<dbReference type="GO" id="GO:0005737">
    <property type="term" value="C:cytoplasm"/>
    <property type="evidence" value="ECO:0007669"/>
    <property type="project" value="UniProtKB-SubCell"/>
</dbReference>
<evidence type="ECO:0000256" key="8">
    <source>
        <dbReference type="ARBA" id="ARBA00022691"/>
    </source>
</evidence>
<feature type="binding site" evidence="14">
    <location>
        <begin position="213"/>
        <end position="215"/>
    </location>
    <ligand>
        <name>S-adenosyl-L-methionine</name>
        <dbReference type="ChEBI" id="CHEBI:59789"/>
    </ligand>
</feature>
<dbReference type="GO" id="GO:0019843">
    <property type="term" value="F:rRNA binding"/>
    <property type="evidence" value="ECO:0007669"/>
    <property type="project" value="UniProtKB-UniRule"/>
</dbReference>
<dbReference type="CDD" id="cd01335">
    <property type="entry name" value="Radical_SAM"/>
    <property type="match status" value="1"/>
</dbReference>
<feature type="domain" description="Radical SAM core" evidence="15">
    <location>
        <begin position="95"/>
        <end position="329"/>
    </location>
</feature>
<keyword evidence="13 14" id="KW-1015">Disulfide bond</keyword>
<evidence type="ECO:0000256" key="9">
    <source>
        <dbReference type="ARBA" id="ARBA00022694"/>
    </source>
</evidence>
<protein>
    <recommendedName>
        <fullName evidence="14">Probable dual-specificity RNA methyltransferase RlmN</fullName>
        <ecNumber evidence="14">2.1.1.192</ecNumber>
    </recommendedName>
    <alternativeName>
        <fullName evidence="14">23S rRNA (adenine(2503)-C(2))-methyltransferase</fullName>
    </alternativeName>
    <alternativeName>
        <fullName evidence="14">23S rRNA m2A2503 methyltransferase</fullName>
    </alternativeName>
    <alternativeName>
        <fullName evidence="14">Ribosomal RNA large subunit methyltransferase N</fullName>
    </alternativeName>
    <alternativeName>
        <fullName evidence="14">tRNA (adenine(37)-C(2))-methyltransferase</fullName>
    </alternativeName>
    <alternativeName>
        <fullName evidence="14">tRNA m2A37 methyltransferase</fullName>
    </alternativeName>
</protein>
<dbReference type="SFLD" id="SFLDF00275">
    <property type="entry name" value="adenosine_C2_methyltransferase"/>
    <property type="match status" value="1"/>
</dbReference>
<comment type="subcellular location">
    <subcellularLocation>
        <location evidence="1 14">Cytoplasm</location>
    </subcellularLocation>
</comment>
<dbReference type="FunFam" id="3.20.20.70:FF:000014">
    <property type="entry name" value="Probable dual-specificity RNA methyltransferase RlmN"/>
    <property type="match status" value="1"/>
</dbReference>
<evidence type="ECO:0000256" key="5">
    <source>
        <dbReference type="ARBA" id="ARBA00022552"/>
    </source>
</evidence>
<feature type="binding site" evidence="14">
    <location>
        <begin position="156"/>
        <end position="157"/>
    </location>
    <ligand>
        <name>S-adenosyl-L-methionine</name>
        <dbReference type="ChEBI" id="CHEBI:59789"/>
    </ligand>
</feature>
<comment type="similarity">
    <text evidence="2 14">Belongs to the radical SAM superfamily. RlmN family.</text>
</comment>
<dbReference type="InterPro" id="IPR048641">
    <property type="entry name" value="RlmN_N"/>
</dbReference>
<feature type="binding site" evidence="14">
    <location>
        <position position="291"/>
    </location>
    <ligand>
        <name>S-adenosyl-L-methionine</name>
        <dbReference type="ChEBI" id="CHEBI:59789"/>
    </ligand>
</feature>